<keyword evidence="3" id="KW-1185">Reference proteome</keyword>
<feature type="transmembrane region" description="Helical" evidence="1">
    <location>
        <begin position="33"/>
        <end position="55"/>
    </location>
</feature>
<keyword evidence="1" id="KW-0812">Transmembrane</keyword>
<accession>A0ABV5FTL8</accession>
<evidence type="ECO:0000313" key="3">
    <source>
        <dbReference type="Proteomes" id="UP001589575"/>
    </source>
</evidence>
<keyword evidence="1" id="KW-1133">Transmembrane helix</keyword>
<organism evidence="2 3">
    <name type="scientific">Citricoccus parietis</name>
    <dbReference type="NCBI Taxonomy" id="592307"/>
    <lineage>
        <taxon>Bacteria</taxon>
        <taxon>Bacillati</taxon>
        <taxon>Actinomycetota</taxon>
        <taxon>Actinomycetes</taxon>
        <taxon>Micrococcales</taxon>
        <taxon>Micrococcaceae</taxon>
        <taxon>Citricoccus</taxon>
    </lineage>
</organism>
<name>A0ABV5FTL8_9MICC</name>
<gene>
    <name evidence="2" type="ORF">ACFFX0_01665</name>
</gene>
<evidence type="ECO:0000313" key="2">
    <source>
        <dbReference type="EMBL" id="MFB9069970.1"/>
    </source>
</evidence>
<comment type="caution">
    <text evidence="2">The sequence shown here is derived from an EMBL/GenBank/DDBJ whole genome shotgun (WGS) entry which is preliminary data.</text>
</comment>
<proteinExistence type="predicted"/>
<dbReference type="Proteomes" id="UP001589575">
    <property type="component" value="Unassembled WGS sequence"/>
</dbReference>
<evidence type="ECO:0000256" key="1">
    <source>
        <dbReference type="SAM" id="Phobius"/>
    </source>
</evidence>
<keyword evidence="1" id="KW-0472">Membrane</keyword>
<reference evidence="2 3" key="1">
    <citation type="submission" date="2024-09" db="EMBL/GenBank/DDBJ databases">
        <authorList>
            <person name="Sun Q."/>
            <person name="Mori K."/>
        </authorList>
    </citation>
    <scope>NUCLEOTIDE SEQUENCE [LARGE SCALE GENOMIC DNA]</scope>
    <source>
        <strain evidence="2 3">CCM 7609</strain>
    </source>
</reference>
<dbReference type="EMBL" id="JBHMFI010000001">
    <property type="protein sequence ID" value="MFB9069970.1"/>
    <property type="molecule type" value="Genomic_DNA"/>
</dbReference>
<sequence length="56" mass="5672">MQWKRTWSHSATEPSPAGATTPLLGHCQSGRPAVVAAIVSTVVSAAIPAVGYAAVI</sequence>
<protein>
    <submittedName>
        <fullName evidence="2">Uncharacterized protein</fullName>
    </submittedName>
</protein>